<dbReference type="GO" id="GO:0004497">
    <property type="term" value="F:monooxygenase activity"/>
    <property type="evidence" value="ECO:0007669"/>
    <property type="project" value="UniProtKB-KW"/>
</dbReference>
<name>A0A9E7D8L0_9HYPH</name>
<dbReference type="PANTHER" id="PTHR24286:SF24">
    <property type="entry name" value="LANOSTEROL 14-ALPHA DEMETHYLASE"/>
    <property type="match status" value="1"/>
</dbReference>
<dbReference type="PRINTS" id="PR00463">
    <property type="entry name" value="EP450I"/>
</dbReference>
<keyword evidence="6 8" id="KW-0408">Iron</keyword>
<keyword evidence="3 8" id="KW-0349">Heme</keyword>
<geneLocation type="plasmid" evidence="9 10">
    <name>pC</name>
</geneLocation>
<dbReference type="EMBL" id="CP083242">
    <property type="protein sequence ID" value="UOK73836.1"/>
    <property type="molecule type" value="Genomic_DNA"/>
</dbReference>
<evidence type="ECO:0000256" key="2">
    <source>
        <dbReference type="ARBA" id="ARBA00010617"/>
    </source>
</evidence>
<keyword evidence="4 8" id="KW-0479">Metal-binding</keyword>
<evidence type="ECO:0000256" key="6">
    <source>
        <dbReference type="ARBA" id="ARBA00023004"/>
    </source>
</evidence>
<evidence type="ECO:0000256" key="3">
    <source>
        <dbReference type="ARBA" id="ARBA00022617"/>
    </source>
</evidence>
<comment type="similarity">
    <text evidence="2">Belongs to the cytochrome P450 family.</text>
</comment>
<dbReference type="InterPro" id="IPR001128">
    <property type="entry name" value="Cyt_P450"/>
</dbReference>
<dbReference type="GO" id="GO:0016125">
    <property type="term" value="P:sterol metabolic process"/>
    <property type="evidence" value="ECO:0007669"/>
    <property type="project" value="TreeGrafter"/>
</dbReference>
<sequence>MPQVPRDNRPDATLAFLADPYRFISKQCRAHGSDLFETRLMLRKTICMTGPKAARLFYDQSLFMRQGAMIGRIQKTLLGKGGVQGLDDEAHRHRKQMFMSLMTPERIEGLMATSGEEWQARARLWALRDEIVLYDELHELLTRAACAWAGVPLPEAQVRQRTHEITALFDAAGSVGLAHWRARWARKRADRWIENIVGQIRSGQIRPPEGSAASIIAEHRDLNGELLSPHVAAVEILNVIRPIVAVGVYITFVAHALHQFSECRRKLEAGDDTGYTELFVQEVRRFYPFFPAVAALVRGDFEWRGYRFPGRRRVILDLHGTNHDARTWDAPEVFQPERFREWDGSPFSFIPQGGGNHDVNHRCPGEWITIGLMKQAADVLARRIGYHVPEQDLQLDYSRLPALPRSRFIICRVREAASAPV</sequence>
<evidence type="ECO:0000256" key="1">
    <source>
        <dbReference type="ARBA" id="ARBA00001971"/>
    </source>
</evidence>
<evidence type="ECO:0000256" key="7">
    <source>
        <dbReference type="ARBA" id="ARBA00023033"/>
    </source>
</evidence>
<protein>
    <submittedName>
        <fullName evidence="9">Cytochrome P450</fullName>
    </submittedName>
</protein>
<accession>A0A9E7D8L0</accession>
<organism evidence="9 10">
    <name type="scientific">Ancylobacter polymorphus</name>
    <dbReference type="NCBI Taxonomy" id="223390"/>
    <lineage>
        <taxon>Bacteria</taxon>
        <taxon>Pseudomonadati</taxon>
        <taxon>Pseudomonadota</taxon>
        <taxon>Alphaproteobacteria</taxon>
        <taxon>Hyphomicrobiales</taxon>
        <taxon>Xanthobacteraceae</taxon>
        <taxon>Ancylobacter</taxon>
    </lineage>
</organism>
<evidence type="ECO:0000313" key="10">
    <source>
        <dbReference type="Proteomes" id="UP000831684"/>
    </source>
</evidence>
<dbReference type="Proteomes" id="UP000831684">
    <property type="component" value="Plasmid pC"/>
</dbReference>
<comment type="cofactor">
    <cofactor evidence="1 8">
        <name>heme</name>
        <dbReference type="ChEBI" id="CHEBI:30413"/>
    </cofactor>
</comment>
<gene>
    <name evidence="9" type="ORF">K9D25_23645</name>
</gene>
<dbReference type="AlphaFoldDB" id="A0A9E7D8L0"/>
<keyword evidence="9" id="KW-0614">Plasmid</keyword>
<dbReference type="InterPro" id="IPR036396">
    <property type="entry name" value="Cyt_P450_sf"/>
</dbReference>
<dbReference type="Gene3D" id="1.10.630.10">
    <property type="entry name" value="Cytochrome P450"/>
    <property type="match status" value="1"/>
</dbReference>
<reference evidence="9" key="1">
    <citation type="submission" date="2021-09" db="EMBL/GenBank/DDBJ databases">
        <title>Network and meta-omics reveal the key degrader and cooperation patterns in an efficient 1,4-dioxane-degrading microbial community.</title>
        <authorList>
            <person name="Dai C."/>
        </authorList>
    </citation>
    <scope>NUCLEOTIDE SEQUENCE</scope>
    <source>
        <strain evidence="9">ZM13</strain>
        <plasmid evidence="9">pC</plasmid>
    </source>
</reference>
<keyword evidence="7" id="KW-0503">Monooxygenase</keyword>
<dbReference type="GO" id="GO:0005506">
    <property type="term" value="F:iron ion binding"/>
    <property type="evidence" value="ECO:0007669"/>
    <property type="project" value="InterPro"/>
</dbReference>
<dbReference type="RefSeq" id="WP_244451426.1">
    <property type="nucleotide sequence ID" value="NZ_CP083242.1"/>
</dbReference>
<evidence type="ECO:0000313" key="9">
    <source>
        <dbReference type="EMBL" id="UOK73836.1"/>
    </source>
</evidence>
<keyword evidence="5" id="KW-0560">Oxidoreductase</keyword>
<dbReference type="PANTHER" id="PTHR24286">
    <property type="entry name" value="CYTOCHROME P450 26"/>
    <property type="match status" value="1"/>
</dbReference>
<feature type="binding site" description="axial binding residue" evidence="8">
    <location>
        <position position="363"/>
    </location>
    <ligand>
        <name>heme</name>
        <dbReference type="ChEBI" id="CHEBI:30413"/>
    </ligand>
    <ligandPart>
        <name>Fe</name>
        <dbReference type="ChEBI" id="CHEBI:18248"/>
    </ligandPart>
</feature>
<evidence type="ECO:0000256" key="4">
    <source>
        <dbReference type="ARBA" id="ARBA00022723"/>
    </source>
</evidence>
<dbReference type="KEGG" id="apol:K9D25_23645"/>
<dbReference type="GO" id="GO:0020037">
    <property type="term" value="F:heme binding"/>
    <property type="evidence" value="ECO:0007669"/>
    <property type="project" value="InterPro"/>
</dbReference>
<dbReference type="SUPFAM" id="SSF48264">
    <property type="entry name" value="Cytochrome P450"/>
    <property type="match status" value="1"/>
</dbReference>
<evidence type="ECO:0000256" key="5">
    <source>
        <dbReference type="ARBA" id="ARBA00023002"/>
    </source>
</evidence>
<proteinExistence type="inferred from homology"/>
<dbReference type="InterPro" id="IPR002401">
    <property type="entry name" value="Cyt_P450_E_grp-I"/>
</dbReference>
<dbReference type="CDD" id="cd11067">
    <property type="entry name" value="CYP152"/>
    <property type="match status" value="1"/>
</dbReference>
<dbReference type="Pfam" id="PF00067">
    <property type="entry name" value="p450"/>
    <property type="match status" value="1"/>
</dbReference>
<evidence type="ECO:0000256" key="8">
    <source>
        <dbReference type="PIRSR" id="PIRSR602401-1"/>
    </source>
</evidence>
<dbReference type="GO" id="GO:0016705">
    <property type="term" value="F:oxidoreductase activity, acting on paired donors, with incorporation or reduction of molecular oxygen"/>
    <property type="evidence" value="ECO:0007669"/>
    <property type="project" value="InterPro"/>
</dbReference>